<organism evidence="2 3">
    <name type="scientific">Pseudomonas syringae pv. coryli</name>
    <dbReference type="NCBI Taxonomy" id="317659"/>
    <lineage>
        <taxon>Bacteria</taxon>
        <taxon>Pseudomonadati</taxon>
        <taxon>Pseudomonadota</taxon>
        <taxon>Gammaproteobacteria</taxon>
        <taxon>Pseudomonadales</taxon>
        <taxon>Pseudomonadaceae</taxon>
        <taxon>Pseudomonas</taxon>
    </lineage>
</organism>
<keyword evidence="1" id="KW-1133">Transmembrane helix</keyword>
<name>A0A0P9MAA0_9PSED</name>
<dbReference type="AlphaFoldDB" id="A0A0P9MAA0"/>
<protein>
    <submittedName>
        <fullName evidence="2">Uncharacterized protein</fullName>
    </submittedName>
</protein>
<evidence type="ECO:0000313" key="3">
    <source>
        <dbReference type="Proteomes" id="UP000051335"/>
    </source>
</evidence>
<keyword evidence="3" id="KW-1185">Reference proteome</keyword>
<dbReference type="EMBL" id="LJQC01001038">
    <property type="protein sequence ID" value="KPW88381.1"/>
    <property type="molecule type" value="Genomic_DNA"/>
</dbReference>
<accession>A0A0P9MAA0</accession>
<dbReference type="Proteomes" id="UP000051335">
    <property type="component" value="Unassembled WGS sequence"/>
</dbReference>
<keyword evidence="1" id="KW-0812">Transmembrane</keyword>
<evidence type="ECO:0000256" key="1">
    <source>
        <dbReference type="SAM" id="Phobius"/>
    </source>
</evidence>
<proteinExistence type="predicted"/>
<evidence type="ECO:0000313" key="2">
    <source>
        <dbReference type="EMBL" id="KPW88381.1"/>
    </source>
</evidence>
<gene>
    <name evidence="2" type="ORF">ALO75_101919</name>
</gene>
<sequence>MISMKEIFCVVGTLQCTVFMLLRLATVFFLKPKLG</sequence>
<comment type="caution">
    <text evidence="2">The sequence shown here is derived from an EMBL/GenBank/DDBJ whole genome shotgun (WGS) entry which is preliminary data.</text>
</comment>
<keyword evidence="1" id="KW-0472">Membrane</keyword>
<feature type="transmembrane region" description="Helical" evidence="1">
    <location>
        <begin position="7"/>
        <end position="30"/>
    </location>
</feature>
<reference evidence="2 3" key="1">
    <citation type="submission" date="2015-09" db="EMBL/GenBank/DDBJ databases">
        <title>Genome announcement of multiple Pseudomonas syringae strains.</title>
        <authorList>
            <person name="Thakur S."/>
            <person name="Wang P.W."/>
            <person name="Gong Y."/>
            <person name="Weir B.S."/>
            <person name="Guttman D.S."/>
        </authorList>
    </citation>
    <scope>NUCLEOTIDE SEQUENCE [LARGE SCALE GENOMIC DNA]</scope>
    <source>
        <strain evidence="2 3">ICMP17001</strain>
    </source>
</reference>